<comment type="subcellular location">
    <subcellularLocation>
        <location evidence="13">Cytoplasm</location>
    </subcellularLocation>
</comment>
<dbReference type="RefSeq" id="WP_004827452.1">
    <property type="nucleotide sequence ID" value="NZ_JRMW01000043.1"/>
</dbReference>
<accession>A0A095WZ75</accession>
<evidence type="ECO:0000256" key="7">
    <source>
        <dbReference type="ARBA" id="ARBA00022801"/>
    </source>
</evidence>
<keyword evidence="6 13" id="KW-0227">DNA damage</keyword>
<comment type="similarity">
    <text evidence="1 13">Belongs to the RuvC family.</text>
</comment>
<keyword evidence="3 13" id="KW-0540">Nuclease</keyword>
<gene>
    <name evidence="13" type="primary">ruvC</name>
    <name evidence="15" type="ORF">HMPREF1630_09010</name>
</gene>
<keyword evidence="4 13" id="KW-0479">Metal-binding</keyword>
<dbReference type="GO" id="GO:0008821">
    <property type="term" value="F:crossover junction DNA endonuclease activity"/>
    <property type="evidence" value="ECO:0007669"/>
    <property type="project" value="UniProtKB-UniRule"/>
</dbReference>
<evidence type="ECO:0000256" key="12">
    <source>
        <dbReference type="ARBA" id="ARBA00029354"/>
    </source>
</evidence>
<keyword evidence="2 13" id="KW-0963">Cytoplasm</keyword>
<keyword evidence="7 13" id="KW-0378">Hydrolase</keyword>
<dbReference type="GO" id="GO:0006281">
    <property type="term" value="P:DNA repair"/>
    <property type="evidence" value="ECO:0007669"/>
    <property type="project" value="UniProtKB-UniRule"/>
</dbReference>
<dbReference type="Pfam" id="PF02075">
    <property type="entry name" value="RuvC"/>
    <property type="match status" value="1"/>
</dbReference>
<feature type="active site" evidence="13">
    <location>
        <position position="67"/>
    </location>
</feature>
<dbReference type="EMBL" id="JRMW01000043">
    <property type="protein sequence ID" value="KGF03120.1"/>
    <property type="molecule type" value="Genomic_DNA"/>
</dbReference>
<dbReference type="PANTHER" id="PTHR30194:SF3">
    <property type="entry name" value="CROSSOVER JUNCTION ENDODEOXYRIBONUCLEASE RUVC"/>
    <property type="match status" value="1"/>
</dbReference>
<comment type="cofactor">
    <cofactor evidence="13">
        <name>Mg(2+)</name>
        <dbReference type="ChEBI" id="CHEBI:18420"/>
    </cofactor>
    <text evidence="13">Binds 2 Mg(2+) ion per subunit.</text>
</comment>
<comment type="catalytic activity">
    <reaction evidence="12 13">
        <text>Endonucleolytic cleavage at a junction such as a reciprocal single-stranded crossover between two homologous DNA duplexes (Holliday junction).</text>
        <dbReference type="EC" id="3.1.21.10"/>
    </reaction>
</comment>
<comment type="caution">
    <text evidence="15">The sequence shown here is derived from an EMBL/GenBank/DDBJ whole genome shotgun (WGS) entry which is preliminary data.</text>
</comment>
<dbReference type="CDD" id="cd16962">
    <property type="entry name" value="RuvC"/>
    <property type="match status" value="1"/>
</dbReference>
<dbReference type="FunFam" id="3.30.420.10:FF:000002">
    <property type="entry name" value="Crossover junction endodeoxyribonuclease RuvC"/>
    <property type="match status" value="1"/>
</dbReference>
<dbReference type="Gene3D" id="3.30.420.10">
    <property type="entry name" value="Ribonuclease H-like superfamily/Ribonuclease H"/>
    <property type="match status" value="1"/>
</dbReference>
<dbReference type="PRINTS" id="PR00696">
    <property type="entry name" value="RSOLVASERUVC"/>
</dbReference>
<evidence type="ECO:0000256" key="8">
    <source>
        <dbReference type="ARBA" id="ARBA00022842"/>
    </source>
</evidence>
<comment type="function">
    <text evidence="13">The RuvA-RuvB-RuvC complex processes Holliday junction (HJ) DNA during genetic recombination and DNA repair. Endonuclease that resolves HJ intermediates. Cleaves cruciform DNA by making single-stranded nicks across the HJ at symmetrical positions within the homologous arms, yielding a 5'-phosphate and a 3'-hydroxyl group; requires a central core of homology in the junction. The consensus cleavage sequence is 5'-(A/T)TT(C/G)-3'. Cleavage occurs on the 3'-side of the TT dinucleotide at the point of strand exchange. HJ branch migration catalyzed by RuvA-RuvB allows RuvC to scan DNA until it finds its consensus sequence, where it cleaves and resolves the cruciform DNA.</text>
</comment>
<evidence type="ECO:0000313" key="15">
    <source>
        <dbReference type="EMBL" id="KGF03120.1"/>
    </source>
</evidence>
<feature type="active site" evidence="13">
    <location>
        <position position="140"/>
    </location>
</feature>
<keyword evidence="11 13" id="KW-0234">DNA repair</keyword>
<dbReference type="OrthoDB" id="9805499at2"/>
<evidence type="ECO:0000256" key="2">
    <source>
        <dbReference type="ARBA" id="ARBA00022490"/>
    </source>
</evidence>
<feature type="binding site" evidence="13">
    <location>
        <position position="67"/>
    </location>
    <ligand>
        <name>Mg(2+)</name>
        <dbReference type="ChEBI" id="CHEBI:18420"/>
        <label>2</label>
    </ligand>
</feature>
<dbReference type="GO" id="GO:0005737">
    <property type="term" value="C:cytoplasm"/>
    <property type="evidence" value="ECO:0007669"/>
    <property type="project" value="UniProtKB-SubCell"/>
</dbReference>
<evidence type="ECO:0000256" key="4">
    <source>
        <dbReference type="ARBA" id="ARBA00022723"/>
    </source>
</evidence>
<dbReference type="GO" id="GO:0000287">
    <property type="term" value="F:magnesium ion binding"/>
    <property type="evidence" value="ECO:0007669"/>
    <property type="project" value="UniProtKB-UniRule"/>
</dbReference>
<sequence length="164" mass="18419">MIVLGIDPGIAIMGYGVVEFKSNKVKVLENGVVTTSSKTRTPERLKILYDNLDKIIKEFKPDEFAIEELFFNQNVKTAITVGHARGVQVLCAQDNGLDIYEYTPLQIKQAITGYGRADKQQMQLTITTLLNLKEIPKPDDAADALSVALCHVLSQRFKEQYRMN</sequence>
<keyword evidence="10 13" id="KW-0233">DNA recombination</keyword>
<dbReference type="NCBIfam" id="TIGR00228">
    <property type="entry name" value="ruvC"/>
    <property type="match status" value="1"/>
</dbReference>
<dbReference type="InterPro" id="IPR002176">
    <property type="entry name" value="X-over_junc_endoDNase_RuvC"/>
</dbReference>
<dbReference type="GO" id="GO:0048476">
    <property type="term" value="C:Holliday junction resolvase complex"/>
    <property type="evidence" value="ECO:0007669"/>
    <property type="project" value="UniProtKB-UniRule"/>
</dbReference>
<evidence type="ECO:0000256" key="6">
    <source>
        <dbReference type="ARBA" id="ARBA00022763"/>
    </source>
</evidence>
<evidence type="ECO:0000256" key="10">
    <source>
        <dbReference type="ARBA" id="ARBA00023172"/>
    </source>
</evidence>
<keyword evidence="9 13" id="KW-0238">DNA-binding</keyword>
<feature type="binding site" evidence="13">
    <location>
        <position position="7"/>
    </location>
    <ligand>
        <name>Mg(2+)</name>
        <dbReference type="ChEBI" id="CHEBI:18420"/>
        <label>1</label>
    </ligand>
</feature>
<dbReference type="eggNOG" id="COG0817">
    <property type="taxonomic scope" value="Bacteria"/>
</dbReference>
<organism evidence="15 16">
    <name type="scientific">Anaerococcus lactolyticus S7-1-13</name>
    <dbReference type="NCBI Taxonomy" id="1284686"/>
    <lineage>
        <taxon>Bacteria</taxon>
        <taxon>Bacillati</taxon>
        <taxon>Bacillota</taxon>
        <taxon>Tissierellia</taxon>
        <taxon>Tissierellales</taxon>
        <taxon>Peptoniphilaceae</taxon>
        <taxon>Anaerococcus</taxon>
    </lineage>
</organism>
<feature type="active site" evidence="13">
    <location>
        <position position="7"/>
    </location>
</feature>
<evidence type="ECO:0000256" key="14">
    <source>
        <dbReference type="NCBIfam" id="TIGR00228"/>
    </source>
</evidence>
<protein>
    <recommendedName>
        <fullName evidence="13 14">Crossover junction endodeoxyribonuclease RuvC</fullName>
        <ecNumber evidence="13 14">3.1.21.10</ecNumber>
    </recommendedName>
    <alternativeName>
        <fullName evidence="13">Holliday junction nuclease RuvC</fullName>
    </alternativeName>
    <alternativeName>
        <fullName evidence="13">Holliday junction resolvase RuvC</fullName>
    </alternativeName>
</protein>
<dbReference type="SUPFAM" id="SSF53098">
    <property type="entry name" value="Ribonuclease H-like"/>
    <property type="match status" value="1"/>
</dbReference>
<evidence type="ECO:0000256" key="9">
    <source>
        <dbReference type="ARBA" id="ARBA00023125"/>
    </source>
</evidence>
<dbReference type="GO" id="GO:0003677">
    <property type="term" value="F:DNA binding"/>
    <property type="evidence" value="ECO:0007669"/>
    <property type="project" value="UniProtKB-KW"/>
</dbReference>
<dbReference type="InterPro" id="IPR020563">
    <property type="entry name" value="X-over_junc_endoDNase_Mg_BS"/>
</dbReference>
<dbReference type="PROSITE" id="PS01321">
    <property type="entry name" value="RUVC"/>
    <property type="match status" value="1"/>
</dbReference>
<keyword evidence="8 13" id="KW-0460">Magnesium</keyword>
<dbReference type="InterPro" id="IPR012337">
    <property type="entry name" value="RNaseH-like_sf"/>
</dbReference>
<dbReference type="InterPro" id="IPR036397">
    <property type="entry name" value="RNaseH_sf"/>
</dbReference>
<keyword evidence="5 13" id="KW-0255">Endonuclease</keyword>
<dbReference type="GO" id="GO:0006310">
    <property type="term" value="P:DNA recombination"/>
    <property type="evidence" value="ECO:0007669"/>
    <property type="project" value="UniProtKB-UniRule"/>
</dbReference>
<evidence type="ECO:0000256" key="5">
    <source>
        <dbReference type="ARBA" id="ARBA00022759"/>
    </source>
</evidence>
<evidence type="ECO:0000313" key="16">
    <source>
        <dbReference type="Proteomes" id="UP000029579"/>
    </source>
</evidence>
<dbReference type="Proteomes" id="UP000029579">
    <property type="component" value="Unassembled WGS sequence"/>
</dbReference>
<evidence type="ECO:0000256" key="3">
    <source>
        <dbReference type="ARBA" id="ARBA00022722"/>
    </source>
</evidence>
<evidence type="ECO:0000256" key="13">
    <source>
        <dbReference type="HAMAP-Rule" id="MF_00034"/>
    </source>
</evidence>
<evidence type="ECO:0000256" key="11">
    <source>
        <dbReference type="ARBA" id="ARBA00023204"/>
    </source>
</evidence>
<dbReference type="NCBIfam" id="NF000711">
    <property type="entry name" value="PRK00039.2-1"/>
    <property type="match status" value="1"/>
</dbReference>
<comment type="subunit">
    <text evidence="13">Homodimer which binds Holliday junction (HJ) DNA. The HJ becomes 2-fold symmetrical on binding to RuvC with unstacked arms; it has a different conformation from HJ DNA in complex with RuvA. In the full resolvosome a probable DNA-RuvA(4)-RuvB(12)-RuvC(2) complex forms which resolves the HJ.</text>
</comment>
<evidence type="ECO:0000256" key="1">
    <source>
        <dbReference type="ARBA" id="ARBA00009518"/>
    </source>
</evidence>
<dbReference type="PANTHER" id="PTHR30194">
    <property type="entry name" value="CROSSOVER JUNCTION ENDODEOXYRIBONUCLEASE RUVC"/>
    <property type="match status" value="1"/>
</dbReference>
<dbReference type="EC" id="3.1.21.10" evidence="13 14"/>
<proteinExistence type="inferred from homology"/>
<dbReference type="AlphaFoldDB" id="A0A095WZ75"/>
<feature type="binding site" evidence="13">
    <location>
        <position position="140"/>
    </location>
    <ligand>
        <name>Mg(2+)</name>
        <dbReference type="ChEBI" id="CHEBI:18420"/>
        <label>1</label>
    </ligand>
</feature>
<reference evidence="15 16" key="1">
    <citation type="submission" date="2014-07" db="EMBL/GenBank/DDBJ databases">
        <authorList>
            <person name="McCorrison J."/>
            <person name="Sanka R."/>
            <person name="Torralba M."/>
            <person name="Gillis M."/>
            <person name="Haft D.H."/>
            <person name="Methe B."/>
            <person name="Sutton G."/>
            <person name="Nelson K.E."/>
        </authorList>
    </citation>
    <scope>NUCLEOTIDE SEQUENCE [LARGE SCALE GENOMIC DNA]</scope>
    <source>
        <strain evidence="15 16">S7-1-13</strain>
    </source>
</reference>
<dbReference type="HAMAP" id="MF_00034">
    <property type="entry name" value="RuvC"/>
    <property type="match status" value="1"/>
</dbReference>
<name>A0A095WZ75_9FIRM</name>